<keyword evidence="2" id="KW-1185">Reference proteome</keyword>
<protein>
    <submittedName>
        <fullName evidence="1">Uncharacterized protein</fullName>
    </submittedName>
</protein>
<dbReference type="Gene3D" id="3.30.450.30">
    <property type="entry name" value="Dynein light chain 2a, cytoplasmic"/>
    <property type="match status" value="1"/>
</dbReference>
<dbReference type="AlphaFoldDB" id="A0A2K9NM41"/>
<proteinExistence type="predicted"/>
<evidence type="ECO:0000313" key="1">
    <source>
        <dbReference type="EMBL" id="AUN96573.1"/>
    </source>
</evidence>
<dbReference type="KEGG" id="bsto:C0V70_00325"/>
<evidence type="ECO:0000313" key="2">
    <source>
        <dbReference type="Proteomes" id="UP000235584"/>
    </source>
</evidence>
<organism evidence="1 2">
    <name type="scientific">Bacteriovorax stolpii</name>
    <name type="common">Bdellovibrio stolpii</name>
    <dbReference type="NCBI Taxonomy" id="960"/>
    <lineage>
        <taxon>Bacteria</taxon>
        <taxon>Pseudomonadati</taxon>
        <taxon>Bdellovibrionota</taxon>
        <taxon>Bacteriovoracia</taxon>
        <taxon>Bacteriovoracales</taxon>
        <taxon>Bacteriovoracaceae</taxon>
        <taxon>Bacteriovorax</taxon>
    </lineage>
</organism>
<reference evidence="1 2" key="1">
    <citation type="submission" date="2018-01" db="EMBL/GenBank/DDBJ databases">
        <title>Complete genome sequence of Bacteriovorax stolpii DSM12778.</title>
        <authorList>
            <person name="Tang B."/>
            <person name="Chang J."/>
        </authorList>
    </citation>
    <scope>NUCLEOTIDE SEQUENCE [LARGE SCALE GENOMIC DNA]</scope>
    <source>
        <strain evidence="1 2">DSM 12778</strain>
    </source>
</reference>
<dbReference type="Proteomes" id="UP000235584">
    <property type="component" value="Chromosome"/>
</dbReference>
<gene>
    <name evidence="1" type="ORF">C0V70_00325</name>
</gene>
<sequence>MTNRTSKIPKYVQAFFESCEIDEKINRFSFFMIRADGVVLYHNNNLANSLSKSSIGALLSGVWQASKALSEFIPKEEAKEGYRLSFDTSSQGIYIVPISTDMEELYLGLIYHDEVNPGFIKNKMREMAASFSEFLNQELKDHRATQEKTNKAFDKSEYLFGDISDAEMDRLFAFIKN</sequence>
<accession>A0A2K9NM41</accession>
<dbReference type="EMBL" id="CP025704">
    <property type="protein sequence ID" value="AUN96573.1"/>
    <property type="molecule type" value="Genomic_DNA"/>
</dbReference>
<dbReference type="SUPFAM" id="SSF103196">
    <property type="entry name" value="Roadblock/LC7 domain"/>
    <property type="match status" value="1"/>
</dbReference>
<name>A0A2K9NM41_BACTC</name>